<dbReference type="InterPro" id="IPR031325">
    <property type="entry name" value="RHS_repeat"/>
</dbReference>
<dbReference type="InterPro" id="IPR022385">
    <property type="entry name" value="Rhs_assc_core"/>
</dbReference>
<dbReference type="EMBL" id="JAUSQP010000005">
    <property type="protein sequence ID" value="MDP9804692.1"/>
    <property type="molecule type" value="Genomic_DNA"/>
</dbReference>
<dbReference type="Pfam" id="PF05593">
    <property type="entry name" value="RHS_repeat"/>
    <property type="match status" value="2"/>
</dbReference>
<evidence type="ECO:0000256" key="1">
    <source>
        <dbReference type="SAM" id="MobiDB-lite"/>
    </source>
</evidence>
<dbReference type="InterPro" id="IPR006530">
    <property type="entry name" value="YD"/>
</dbReference>
<evidence type="ECO:0000313" key="4">
    <source>
        <dbReference type="Proteomes" id="UP001240164"/>
    </source>
</evidence>
<dbReference type="InterPro" id="IPR050708">
    <property type="entry name" value="T6SS_VgrG/RHS"/>
</dbReference>
<name>A0ABD5ASD3_ACICA</name>
<dbReference type="Proteomes" id="UP001240164">
    <property type="component" value="Unassembled WGS sequence"/>
</dbReference>
<feature type="compositionally biased region" description="Polar residues" evidence="1">
    <location>
        <begin position="1520"/>
        <end position="1544"/>
    </location>
</feature>
<dbReference type="NCBIfam" id="TIGR03696">
    <property type="entry name" value="Rhs_assc_core"/>
    <property type="match status" value="1"/>
</dbReference>
<feature type="chain" id="PRO_5044787666" evidence="2">
    <location>
        <begin position="30"/>
        <end position="1601"/>
    </location>
</feature>
<dbReference type="RefSeq" id="WP_307012701.1">
    <property type="nucleotide sequence ID" value="NZ_JAUSQP010000005.1"/>
</dbReference>
<feature type="signal peptide" evidence="2">
    <location>
        <begin position="1"/>
        <end position="29"/>
    </location>
</feature>
<dbReference type="NCBIfam" id="TIGR01643">
    <property type="entry name" value="YD_repeat_2x"/>
    <property type="match status" value="3"/>
</dbReference>
<feature type="region of interest" description="Disordered" evidence="1">
    <location>
        <begin position="1520"/>
        <end position="1601"/>
    </location>
</feature>
<comment type="caution">
    <text evidence="3">The sequence shown here is derived from an EMBL/GenBank/DDBJ whole genome shotgun (WGS) entry which is preliminary data.</text>
</comment>
<keyword evidence="2" id="KW-0732">Signal</keyword>
<evidence type="ECO:0000313" key="3">
    <source>
        <dbReference type="EMBL" id="MDP9804692.1"/>
    </source>
</evidence>
<feature type="compositionally biased region" description="Basic and acidic residues" evidence="1">
    <location>
        <begin position="1555"/>
        <end position="1581"/>
    </location>
</feature>
<accession>A0ABD5ASD3</accession>
<sequence>MKSLNHVVQYIIFFCSLTILSLFNQTVHAETEDIVAYNYAAARAPGIQSCTYGYDLLSGDISYNKTQITGALPYNLNYRAPLRRNFSAAQTFFQPETSRVGWTDNYHSHVIIQNITEQEKQYKLKASRTGTDDPNARFAESYDPVITVNTIKSIIVRLPGEVADTVFLEKDGTFRRLFSADPVALLNKAYIYSLWNSAEEDGLGEYQLSRSGSNLIISKNGVQYTITGTSYRTVSSQTSPKKINYSYLTTDYLLWGATKDTWTISNRPYYAVSNTTPHIETSVTVSMDLYRIAKIDDKQGNVTNLQYDSKMNLTQVSDRYNNKLVFERTFHDVTLGASQTVDESRLVTKVTYTAAQGGTQIATFNYKAYANKAPSTGTDTYVFALMNSDSTVAGAYSYTNEMTEIGAIKLYVAQRGATPDSSYYFPVLTEVKNAAGQGIIKWFITQNYYVVGSGPNAYLSAAKTTLRTNVPVPLAGVSRYSLTSYDDNFKTITTSVALSNLKNATATIKSSYSGMDVTGYPCLTVDGKPAVKITFDVRNRLNYVSYPNSGVSYTYDDLNRVTEVTEYDRTTKYTYGPLNNNTVNLLSIPTSIVAPNLTITNVINPRGQIVTQTQTSSQTGSTSKVTTYGYDETTTSKHFGRLLSVDGPRSGTADKISYSYDAYGNLASQTQTVNGAARITQYLGYNIFGSPERIVNPSGLVSQFIYNTDGTLKSQTTGVGGATGTVTGQTTSYAYNTIKQRISETNPDGEVTSFTYDQIGYLIETKLPNGNRIQNTYHPTGTLASEKNLTSAGAVAAERYQYIDDNGRVSKTQQGSDAARQYTTFLYDSTGNLIQSTSAEGITEKWTYDAFNRVTSHTDSAGNVDTKEYDVNDNIVLSKDALNAGSNPFSYRNGNVLTQEVNTDYGTKTYSYNEADQLIQRLHGPRKCNYNTLDELGRYKTFLCAANSGTTASEYQVNDNYSYDQSRYGRLDKVTTGVTGYDVDTLYTYDAYDRVTQKGTTNQLFNRYANTPGNTLNVNYGYSTGGKLTSVTLPSGRSLTYSYSSTTGMLTGINLNGSALVRSISYDGANRVTGWQWGASGNAGYTQSYNNDGSIAILTNKDNASAVNYSLTYAYDKDGRITLVTRNNGTKDAYTYDAVDRLLSESRTTGTAATYSISYTYDKNGNRLTLNATGQHMQPAASAAYTYTANTNKLSSFTKGGVAQTFSHTANSELSYGTYLPTYDYAGRRKVDRSSTDYYFMNYNHKNERSFRDKVVNGAVSTMTQYIYDEESHLIGEYDKTGALVEYVWMGGKPVAAIYGSGAATKIYYIVTDAQNTPRRLVDGVTHAVVWSWDSTAFGVGNPTGSITFNLRFPGQYYDVGTNQFYNHNRFYNPELGRYMEPDPIGLEGGLNPYAYAGSNPVMNVDPSGLSFSQMNDFMLSNTSGAPGLNLSNISINYVTDRFLNSSSEYSNYQAMNVTWVGALAATGRGASIGGRAGALGGTMIEPGGGTIIGGGGGVLIGGVVGLGGYIITNSILNENSSSQRPTKTPNEGEPNSQHINPGSGQERWYGPDGKPVKDIDHDHDHGQGVPHVHDWQRDANGKPIRGTGRPYNPDIDKYKR</sequence>
<reference evidence="3 4" key="1">
    <citation type="submission" date="2023-07" db="EMBL/GenBank/DDBJ databases">
        <title>Sorghum-associated microbial communities from plants grown in Nebraska, USA.</title>
        <authorList>
            <person name="Schachtman D."/>
        </authorList>
    </citation>
    <scope>NUCLEOTIDE SEQUENCE [LARGE SCALE GENOMIC DNA]</scope>
    <source>
        <strain evidence="3 4">CC146</strain>
    </source>
</reference>
<protein>
    <submittedName>
        <fullName evidence="3">RHS repeat-associated protein</fullName>
    </submittedName>
</protein>
<organism evidence="3 4">
    <name type="scientific">Acinetobacter calcoaceticus</name>
    <dbReference type="NCBI Taxonomy" id="471"/>
    <lineage>
        <taxon>Bacteria</taxon>
        <taxon>Pseudomonadati</taxon>
        <taxon>Pseudomonadota</taxon>
        <taxon>Gammaproteobacteria</taxon>
        <taxon>Moraxellales</taxon>
        <taxon>Moraxellaceae</taxon>
        <taxon>Acinetobacter</taxon>
        <taxon>Acinetobacter calcoaceticus/baumannii complex</taxon>
    </lineage>
</organism>
<gene>
    <name evidence="3" type="ORF">J2771_002981</name>
</gene>
<dbReference type="Gene3D" id="2.180.10.10">
    <property type="entry name" value="RHS repeat-associated core"/>
    <property type="match status" value="2"/>
</dbReference>
<dbReference type="PANTHER" id="PTHR32305:SF15">
    <property type="entry name" value="PROTEIN RHSA-RELATED"/>
    <property type="match status" value="1"/>
</dbReference>
<evidence type="ECO:0000256" key="2">
    <source>
        <dbReference type="SAM" id="SignalP"/>
    </source>
</evidence>
<dbReference type="PANTHER" id="PTHR32305">
    <property type="match status" value="1"/>
</dbReference>
<proteinExistence type="predicted"/>
<dbReference type="PRINTS" id="PR00394">
    <property type="entry name" value="RHSPROTEIN"/>
</dbReference>